<organism evidence="5 6">
    <name type="scientific">Aliikangiella maris</name>
    <dbReference type="NCBI Taxonomy" id="3162458"/>
    <lineage>
        <taxon>Bacteria</taxon>
        <taxon>Pseudomonadati</taxon>
        <taxon>Pseudomonadota</taxon>
        <taxon>Gammaproteobacteria</taxon>
        <taxon>Oceanospirillales</taxon>
        <taxon>Pleioneaceae</taxon>
        <taxon>Aliikangiella</taxon>
    </lineage>
</organism>
<protein>
    <recommendedName>
        <fullName evidence="4">5-formyltetrahydrofolate cyclo-ligase</fullName>
        <ecNumber evidence="4">6.3.3.2</ecNumber>
    </recommendedName>
</protein>
<dbReference type="Proteomes" id="UP001548189">
    <property type="component" value="Unassembled WGS sequence"/>
</dbReference>
<evidence type="ECO:0000256" key="1">
    <source>
        <dbReference type="ARBA" id="ARBA00010638"/>
    </source>
</evidence>
<dbReference type="InterPro" id="IPR024185">
    <property type="entry name" value="FTHF_cligase-like_sf"/>
</dbReference>
<evidence type="ECO:0000256" key="2">
    <source>
        <dbReference type="ARBA" id="ARBA00022741"/>
    </source>
</evidence>
<comment type="catalytic activity">
    <reaction evidence="4">
        <text>(6S)-5-formyl-5,6,7,8-tetrahydrofolate + ATP = (6R)-5,10-methenyltetrahydrofolate + ADP + phosphate</text>
        <dbReference type="Rhea" id="RHEA:10488"/>
        <dbReference type="ChEBI" id="CHEBI:30616"/>
        <dbReference type="ChEBI" id="CHEBI:43474"/>
        <dbReference type="ChEBI" id="CHEBI:57455"/>
        <dbReference type="ChEBI" id="CHEBI:57457"/>
        <dbReference type="ChEBI" id="CHEBI:456216"/>
        <dbReference type="EC" id="6.3.3.2"/>
    </reaction>
</comment>
<evidence type="ECO:0000256" key="3">
    <source>
        <dbReference type="ARBA" id="ARBA00022840"/>
    </source>
</evidence>
<comment type="cofactor">
    <cofactor evidence="4">
        <name>Mg(2+)</name>
        <dbReference type="ChEBI" id="CHEBI:18420"/>
    </cofactor>
</comment>
<sequence>MKYADPCVEHAKKAIRQEIRQRRNLITSEQSRKSGKAALKHLLAHPTYFNAKHIACFLSFDGEISTQAIIEQLIIDKTRCYLPKLKPMKPNRLWFLPYTHETKLIPNKLKIPEVDLAVNHAIRISQLDIILMPLVAFDIKGNRLGMGGGYYDATLAHLVGAKEKPLCFGLAFEEQKVDSIPSQPWDYPLDGIFTQKDFYSFEKNTDSTTTAFVAHK</sequence>
<keyword evidence="6" id="KW-1185">Reference proteome</keyword>
<keyword evidence="3 4" id="KW-0067">ATP-binding</keyword>
<keyword evidence="2 4" id="KW-0547">Nucleotide-binding</keyword>
<proteinExistence type="inferred from homology"/>
<dbReference type="GO" id="GO:0030272">
    <property type="term" value="F:5-formyltetrahydrofolate cyclo-ligase activity"/>
    <property type="evidence" value="ECO:0007669"/>
    <property type="project" value="UniProtKB-EC"/>
</dbReference>
<keyword evidence="5" id="KW-0436">Ligase</keyword>
<gene>
    <name evidence="5" type="ORF">ABVT43_13520</name>
</gene>
<dbReference type="PANTHER" id="PTHR23407">
    <property type="entry name" value="ATPASE INHIBITOR/5-FORMYLTETRAHYDROFOLATE CYCLO-LIGASE"/>
    <property type="match status" value="1"/>
</dbReference>
<dbReference type="RefSeq" id="WP_353896738.1">
    <property type="nucleotide sequence ID" value="NZ_JBEVCJ010000017.1"/>
</dbReference>
<accession>A0ABV2BW29</accession>
<dbReference type="SUPFAM" id="SSF100950">
    <property type="entry name" value="NagB/RpiA/CoA transferase-like"/>
    <property type="match status" value="1"/>
</dbReference>
<comment type="similarity">
    <text evidence="1 4">Belongs to the 5-formyltetrahydrofolate cyclo-ligase family.</text>
</comment>
<dbReference type="InterPro" id="IPR002698">
    <property type="entry name" value="FTHF_cligase"/>
</dbReference>
<dbReference type="NCBIfam" id="TIGR02727">
    <property type="entry name" value="MTHFS_bact"/>
    <property type="match status" value="1"/>
</dbReference>
<name>A0ABV2BW29_9GAMM</name>
<comment type="caution">
    <text evidence="5">The sequence shown here is derived from an EMBL/GenBank/DDBJ whole genome shotgun (WGS) entry which is preliminary data.</text>
</comment>
<keyword evidence="4" id="KW-0460">Magnesium</keyword>
<dbReference type="PIRSF" id="PIRSF006806">
    <property type="entry name" value="FTHF_cligase"/>
    <property type="match status" value="1"/>
</dbReference>
<dbReference type="EMBL" id="JBEVCJ010000017">
    <property type="protein sequence ID" value="MET1256153.1"/>
    <property type="molecule type" value="Genomic_DNA"/>
</dbReference>
<dbReference type="Pfam" id="PF01812">
    <property type="entry name" value="5-FTHF_cyc-lig"/>
    <property type="match status" value="1"/>
</dbReference>
<keyword evidence="4" id="KW-0479">Metal-binding</keyword>
<reference evidence="5 6" key="1">
    <citation type="submission" date="2024-06" db="EMBL/GenBank/DDBJ databases">
        <authorList>
            <person name="Li F."/>
        </authorList>
    </citation>
    <scope>NUCLEOTIDE SEQUENCE [LARGE SCALE GENOMIC DNA]</scope>
    <source>
        <strain evidence="5 6">GXAS 311</strain>
    </source>
</reference>
<dbReference type="Gene3D" id="3.40.50.10420">
    <property type="entry name" value="NagB/RpiA/CoA transferase-like"/>
    <property type="match status" value="1"/>
</dbReference>
<dbReference type="InterPro" id="IPR037171">
    <property type="entry name" value="NagB/RpiA_transferase-like"/>
</dbReference>
<dbReference type="EC" id="6.3.3.2" evidence="4"/>
<dbReference type="PANTHER" id="PTHR23407:SF1">
    <property type="entry name" value="5-FORMYLTETRAHYDROFOLATE CYCLO-LIGASE"/>
    <property type="match status" value="1"/>
</dbReference>
<evidence type="ECO:0000313" key="5">
    <source>
        <dbReference type="EMBL" id="MET1256153.1"/>
    </source>
</evidence>
<evidence type="ECO:0000313" key="6">
    <source>
        <dbReference type="Proteomes" id="UP001548189"/>
    </source>
</evidence>
<evidence type="ECO:0000256" key="4">
    <source>
        <dbReference type="RuleBase" id="RU361279"/>
    </source>
</evidence>